<evidence type="ECO:0000313" key="3">
    <source>
        <dbReference type="Proteomes" id="UP001140217"/>
    </source>
</evidence>
<dbReference type="SUPFAM" id="SSF55961">
    <property type="entry name" value="Bet v1-like"/>
    <property type="match status" value="1"/>
</dbReference>
<comment type="caution">
    <text evidence="2">The sequence shown here is derived from an EMBL/GenBank/DDBJ whole genome shotgun (WGS) entry which is preliminary data.</text>
</comment>
<keyword evidence="3" id="KW-1185">Reference proteome</keyword>
<dbReference type="PANTHER" id="PTHR40370:SF1">
    <property type="entry name" value="DUF3074 DOMAIN-CONTAINING PROTEIN"/>
    <property type="match status" value="1"/>
</dbReference>
<dbReference type="Pfam" id="PF11274">
    <property type="entry name" value="DUF3074"/>
    <property type="match status" value="1"/>
</dbReference>
<reference evidence="2" key="1">
    <citation type="submission" date="2022-07" db="EMBL/GenBank/DDBJ databases">
        <title>Phylogenomic reconstructions and comparative analyses of Kickxellomycotina fungi.</title>
        <authorList>
            <person name="Reynolds N.K."/>
            <person name="Stajich J.E."/>
            <person name="Barry K."/>
            <person name="Grigoriev I.V."/>
            <person name="Crous P."/>
            <person name="Smith M.E."/>
        </authorList>
    </citation>
    <scope>NUCLEOTIDE SEQUENCE</scope>
    <source>
        <strain evidence="2">NBRC 105414</strain>
    </source>
</reference>
<dbReference type="InterPro" id="IPR024500">
    <property type="entry name" value="DUF3074"/>
</dbReference>
<proteinExistence type="predicted"/>
<feature type="domain" description="DUF3074" evidence="1">
    <location>
        <begin position="267"/>
        <end position="344"/>
    </location>
</feature>
<accession>A0A9W8LFY5</accession>
<dbReference type="AlphaFoldDB" id="A0A9W8LFY5"/>
<evidence type="ECO:0000313" key="2">
    <source>
        <dbReference type="EMBL" id="KAJ2780031.1"/>
    </source>
</evidence>
<evidence type="ECO:0000259" key="1">
    <source>
        <dbReference type="Pfam" id="PF11274"/>
    </source>
</evidence>
<dbReference type="OrthoDB" id="6423603at2759"/>
<dbReference type="Gene3D" id="3.30.530.20">
    <property type="match status" value="1"/>
</dbReference>
<gene>
    <name evidence="2" type="ORF">H4R18_003686</name>
</gene>
<name>A0A9W8LFY5_9FUNG</name>
<dbReference type="PANTHER" id="PTHR40370">
    <property type="entry name" value="EXPRESSED PROTEIN"/>
    <property type="match status" value="1"/>
</dbReference>
<dbReference type="Proteomes" id="UP001140217">
    <property type="component" value="Unassembled WGS sequence"/>
</dbReference>
<sequence length="350" mass="39937">MVLRPIRRAAVPSALEEPHKFDDFVTQYLNKCDDLLSYTQRYPTTQHAGMVRMQRQNRSPHESHRWLRRTVRVPRELASYDELRQALFVDRAEHAARWTPQMTACERVESIVPNLCEVLWLAFRSLGLAAKRDYCQMVVRREFVGHAARPKPRLFTPSASVTNLAHVFRSQSTASLNNPAHLQCASLPPSPPSPGLPLTDGYFGLAHARSVVDLHDAVAASTRDPSPYGHTRSRSNLAVPQNQYAGLCPQESIYYNDPAVAADVPVRRFQIVVVPIVHRDCPERRGFVRAVYESYEEVREYADGRVEWICIYHSDFSGWVPAFVADRFVASAFPKEAHALLDYVQSWRKR</sequence>
<dbReference type="EMBL" id="JANBUL010000153">
    <property type="protein sequence ID" value="KAJ2780031.1"/>
    <property type="molecule type" value="Genomic_DNA"/>
</dbReference>
<dbReference type="InterPro" id="IPR023393">
    <property type="entry name" value="START-like_dom_sf"/>
</dbReference>
<organism evidence="2 3">
    <name type="scientific">Coemansia javaensis</name>
    <dbReference type="NCBI Taxonomy" id="2761396"/>
    <lineage>
        <taxon>Eukaryota</taxon>
        <taxon>Fungi</taxon>
        <taxon>Fungi incertae sedis</taxon>
        <taxon>Zoopagomycota</taxon>
        <taxon>Kickxellomycotina</taxon>
        <taxon>Kickxellomycetes</taxon>
        <taxon>Kickxellales</taxon>
        <taxon>Kickxellaceae</taxon>
        <taxon>Coemansia</taxon>
    </lineage>
</organism>
<protein>
    <recommendedName>
        <fullName evidence="1">DUF3074 domain-containing protein</fullName>
    </recommendedName>
</protein>